<proteinExistence type="predicted"/>
<dbReference type="InterPro" id="IPR028098">
    <property type="entry name" value="Glyco_trans_4-like_N"/>
</dbReference>
<dbReference type="PATRIC" id="fig|1335616.4.peg.1712"/>
<evidence type="ECO:0000313" key="4">
    <source>
        <dbReference type="Proteomes" id="UP000032279"/>
    </source>
</evidence>
<protein>
    <submittedName>
        <fullName evidence="3">Glycosyltransferase LafB</fullName>
    </submittedName>
</protein>
<dbReference type="STRING" id="1335616.WDC_1703"/>
<comment type="caution">
    <text evidence="3">The sequence shown here is derived from an EMBL/GenBank/DDBJ whole genome shotgun (WGS) entry which is preliminary data.</text>
</comment>
<dbReference type="SUPFAM" id="SSF53756">
    <property type="entry name" value="UDP-Glycosyltransferase/glycogen phosphorylase"/>
    <property type="match status" value="1"/>
</dbReference>
<dbReference type="AlphaFoldDB" id="A0A0D1A4T8"/>
<gene>
    <name evidence="3" type="primary">lafB</name>
    <name evidence="3" type="ORF">WDC_1703</name>
</gene>
<organism evidence="3 4">
    <name type="scientific">Paucilactobacillus wasatchensis</name>
    <dbReference type="NCBI Taxonomy" id="1335616"/>
    <lineage>
        <taxon>Bacteria</taxon>
        <taxon>Bacillati</taxon>
        <taxon>Bacillota</taxon>
        <taxon>Bacilli</taxon>
        <taxon>Lactobacillales</taxon>
        <taxon>Lactobacillaceae</taxon>
        <taxon>Paucilactobacillus</taxon>
    </lineage>
</organism>
<feature type="domain" description="Glycosyl transferase family 1" evidence="1">
    <location>
        <begin position="151"/>
        <end position="302"/>
    </location>
</feature>
<evidence type="ECO:0000259" key="2">
    <source>
        <dbReference type="Pfam" id="PF13439"/>
    </source>
</evidence>
<sequence length="340" mass="39271">MLKITMFSAADKVKGQGVGSAYLELMQLLQDRFSGEFDIKINRYRRSQISHYHTINFPFFLSTFLPGRGRKIGYVHFLPETLEGSIKIPQPFRAIFYWYVLAFYRRMDHIVVVNPSFISKLEANGIDRGKITYIPNFVNHDEFHELPADKIEALRQQYHFDADQFIILGTGQIQERKGVNDFITLAQQNPDIQFVWAGGFSFGRITDGYAELKKVVDNPPANLKFTGIVDRHELANYYNMANLFLLPSYNELFPMSVLEAFSCGTPVLLRNLDLYRSIIDGYYEAADDVADMQAKISLLKDNPAGLKFLHDKSLIASQRYSEDHLAKIWHRFYLHQAKED</sequence>
<evidence type="ECO:0000259" key="1">
    <source>
        <dbReference type="Pfam" id="PF00534"/>
    </source>
</evidence>
<dbReference type="OrthoDB" id="9802525at2"/>
<keyword evidence="3" id="KW-0808">Transferase</keyword>
<dbReference type="InterPro" id="IPR001296">
    <property type="entry name" value="Glyco_trans_1"/>
</dbReference>
<name>A0A0D1A4T8_9LACO</name>
<dbReference type="EMBL" id="AWTT01000053">
    <property type="protein sequence ID" value="KIS02722.1"/>
    <property type="molecule type" value="Genomic_DNA"/>
</dbReference>
<accession>A0A0D1A4T8</accession>
<dbReference type="Pfam" id="PF00534">
    <property type="entry name" value="Glycos_transf_1"/>
    <property type="match status" value="1"/>
</dbReference>
<dbReference type="PANTHER" id="PTHR45947:SF3">
    <property type="entry name" value="SULFOQUINOVOSYL TRANSFERASE SQD2"/>
    <property type="match status" value="1"/>
</dbReference>
<dbReference type="CDD" id="cd03801">
    <property type="entry name" value="GT4_PimA-like"/>
    <property type="match status" value="1"/>
</dbReference>
<dbReference type="Pfam" id="PF13439">
    <property type="entry name" value="Glyco_transf_4"/>
    <property type="match status" value="1"/>
</dbReference>
<dbReference type="Gene3D" id="3.40.50.2000">
    <property type="entry name" value="Glycogen Phosphorylase B"/>
    <property type="match status" value="2"/>
</dbReference>
<feature type="domain" description="Glycosyltransferase subfamily 4-like N-terminal" evidence="2">
    <location>
        <begin position="46"/>
        <end position="141"/>
    </location>
</feature>
<dbReference type="Proteomes" id="UP000032279">
    <property type="component" value="Unassembled WGS sequence"/>
</dbReference>
<keyword evidence="4" id="KW-1185">Reference proteome</keyword>
<dbReference type="RefSeq" id="WP_044011394.1">
    <property type="nucleotide sequence ID" value="NZ_AWTT01000053.1"/>
</dbReference>
<dbReference type="InterPro" id="IPR050194">
    <property type="entry name" value="Glycosyltransferase_grp1"/>
</dbReference>
<dbReference type="GO" id="GO:0016757">
    <property type="term" value="F:glycosyltransferase activity"/>
    <property type="evidence" value="ECO:0007669"/>
    <property type="project" value="InterPro"/>
</dbReference>
<reference evidence="3 4" key="1">
    <citation type="submission" date="2013-08" db="EMBL/GenBank/DDBJ databases">
        <title>Lactobacillus wasatchii sp. WDC04, a late gas producing bacteria isolated from aged chedder cheese.</title>
        <authorList>
            <person name="Oberg C.J."/>
            <person name="Culumber M."/>
            <person name="McMahon D.J."/>
            <person name="Broadbent J.R."/>
            <person name="Oberg T.S."/>
            <person name="Ortaki F."/>
        </authorList>
    </citation>
    <scope>NUCLEOTIDE SEQUENCE [LARGE SCALE GENOMIC DNA]</scope>
    <source>
        <strain evidence="3 4">WDC04</strain>
    </source>
</reference>
<evidence type="ECO:0000313" key="3">
    <source>
        <dbReference type="EMBL" id="KIS02722.1"/>
    </source>
</evidence>
<dbReference type="PANTHER" id="PTHR45947">
    <property type="entry name" value="SULFOQUINOVOSYL TRANSFERASE SQD2"/>
    <property type="match status" value="1"/>
</dbReference>